<keyword evidence="2" id="KW-0732">Signal</keyword>
<keyword evidence="1" id="KW-0472">Membrane</keyword>
<dbReference type="AlphaFoldDB" id="A0A2M8EIS9"/>
<gene>
    <name evidence="3" type="ORF">CO059_02110</name>
</gene>
<sequence>MSMHYLQQNFNKTVLTFFTVLTLFLSLTPSLVYAATVQDDLQIGVNTAAGSTGSEPEDKANGIISTVINTLSAAVGIAAVIMIVVGGFRYITSGGDTTKVGSAKNTILYALIGLIIVALAQVIVHFVLVKATGPECVGGHWDSGPKATLSCP</sequence>
<evidence type="ECO:0000313" key="4">
    <source>
        <dbReference type="Proteomes" id="UP000228781"/>
    </source>
</evidence>
<accession>A0A2M8EIS9</accession>
<dbReference type="EMBL" id="PFSK01000029">
    <property type="protein sequence ID" value="PJC22635.1"/>
    <property type="molecule type" value="Genomic_DNA"/>
</dbReference>
<organism evidence="3 4">
    <name type="scientific">candidate division WWE3 bacterium CG_4_9_14_0_2_um_filter_48_10</name>
    <dbReference type="NCBI Taxonomy" id="1975078"/>
    <lineage>
        <taxon>Bacteria</taxon>
        <taxon>Katanobacteria</taxon>
    </lineage>
</organism>
<reference evidence="4" key="1">
    <citation type="submission" date="2017-09" db="EMBL/GenBank/DDBJ databases">
        <title>Depth-based differentiation of microbial function through sediment-hosted aquifers and enrichment of novel symbionts in the deep terrestrial subsurface.</title>
        <authorList>
            <person name="Probst A.J."/>
            <person name="Ladd B."/>
            <person name="Jarett J.K."/>
            <person name="Geller-Mcgrath D.E."/>
            <person name="Sieber C.M.K."/>
            <person name="Emerson J.B."/>
            <person name="Anantharaman K."/>
            <person name="Thomas B.C."/>
            <person name="Malmstrom R."/>
            <person name="Stieglmeier M."/>
            <person name="Klingl A."/>
            <person name="Woyke T."/>
            <person name="Ryan C.M."/>
            <person name="Banfield J.F."/>
        </authorList>
    </citation>
    <scope>NUCLEOTIDE SEQUENCE [LARGE SCALE GENOMIC DNA]</scope>
</reference>
<feature type="signal peptide" evidence="2">
    <location>
        <begin position="1"/>
        <end position="34"/>
    </location>
</feature>
<evidence type="ECO:0000313" key="3">
    <source>
        <dbReference type="EMBL" id="PJC22635.1"/>
    </source>
</evidence>
<feature type="transmembrane region" description="Helical" evidence="1">
    <location>
        <begin position="106"/>
        <end position="128"/>
    </location>
</feature>
<comment type="caution">
    <text evidence="3">The sequence shown here is derived from an EMBL/GenBank/DDBJ whole genome shotgun (WGS) entry which is preliminary data.</text>
</comment>
<protein>
    <recommendedName>
        <fullName evidence="5">DUF4134 domain-containing protein</fullName>
    </recommendedName>
</protein>
<dbReference type="Proteomes" id="UP000228781">
    <property type="component" value="Unassembled WGS sequence"/>
</dbReference>
<name>A0A2M8EIS9_UNCKA</name>
<feature type="chain" id="PRO_5014760321" description="DUF4134 domain-containing protein" evidence="2">
    <location>
        <begin position="35"/>
        <end position="152"/>
    </location>
</feature>
<keyword evidence="1" id="KW-1133">Transmembrane helix</keyword>
<feature type="transmembrane region" description="Helical" evidence="1">
    <location>
        <begin position="63"/>
        <end position="85"/>
    </location>
</feature>
<evidence type="ECO:0000256" key="1">
    <source>
        <dbReference type="SAM" id="Phobius"/>
    </source>
</evidence>
<dbReference type="InterPro" id="IPR043993">
    <property type="entry name" value="T4SS_pilin"/>
</dbReference>
<proteinExistence type="predicted"/>
<dbReference type="Pfam" id="PF18895">
    <property type="entry name" value="T4SS_pilin"/>
    <property type="match status" value="1"/>
</dbReference>
<evidence type="ECO:0008006" key="5">
    <source>
        <dbReference type="Google" id="ProtNLM"/>
    </source>
</evidence>
<keyword evidence="1" id="KW-0812">Transmembrane</keyword>
<evidence type="ECO:0000256" key="2">
    <source>
        <dbReference type="SAM" id="SignalP"/>
    </source>
</evidence>